<dbReference type="InterPro" id="IPR052786">
    <property type="entry name" value="Spore_wall_assembly"/>
</dbReference>
<keyword evidence="2 6" id="KW-0812">Transmembrane</keyword>
<evidence type="ECO:0000256" key="2">
    <source>
        <dbReference type="ARBA" id="ARBA00022692"/>
    </source>
</evidence>
<evidence type="ECO:0000256" key="5">
    <source>
        <dbReference type="SAM" id="MobiDB-lite"/>
    </source>
</evidence>
<name>A0A1B9G5J7_9TREE</name>
<reference evidence="7" key="1">
    <citation type="submission" date="2013-07" db="EMBL/GenBank/DDBJ databases">
        <title>The Genome Sequence of Cryptococcus bestiolae CBS10118.</title>
        <authorList>
            <consortium name="The Broad Institute Genome Sequencing Platform"/>
            <person name="Cuomo C."/>
            <person name="Litvintseva A."/>
            <person name="Chen Y."/>
            <person name="Heitman J."/>
            <person name="Sun S."/>
            <person name="Springer D."/>
            <person name="Dromer F."/>
            <person name="Young S.K."/>
            <person name="Zeng Q."/>
            <person name="Gargeya S."/>
            <person name="Fitzgerald M."/>
            <person name="Abouelleil A."/>
            <person name="Alvarado L."/>
            <person name="Berlin A.M."/>
            <person name="Chapman S.B."/>
            <person name="Dewar J."/>
            <person name="Goldberg J."/>
            <person name="Griggs A."/>
            <person name="Gujja S."/>
            <person name="Hansen M."/>
            <person name="Howarth C."/>
            <person name="Imamovic A."/>
            <person name="Larimer J."/>
            <person name="McCowan C."/>
            <person name="Murphy C."/>
            <person name="Pearson M."/>
            <person name="Priest M."/>
            <person name="Roberts A."/>
            <person name="Saif S."/>
            <person name="Shea T."/>
            <person name="Sykes S."/>
            <person name="Wortman J."/>
            <person name="Nusbaum C."/>
            <person name="Birren B."/>
        </authorList>
    </citation>
    <scope>NUCLEOTIDE SEQUENCE [LARGE SCALE GENOMIC DNA]</scope>
    <source>
        <strain evidence="7">CBS 10118</strain>
    </source>
</reference>
<reference evidence="8" key="4">
    <citation type="submission" date="2024-02" db="EMBL/GenBank/DDBJ databases">
        <title>Comparative genomics of Cryptococcus and Kwoniella reveals pathogenesis evolution and contrasting modes of karyotype evolution via chromosome fusion or intercentromeric recombination.</title>
        <authorList>
            <person name="Coelho M.A."/>
            <person name="David-Palma M."/>
            <person name="Shea T."/>
            <person name="Bowers K."/>
            <person name="McGinley-Smith S."/>
            <person name="Mohammad A.W."/>
            <person name="Gnirke A."/>
            <person name="Yurkov A.M."/>
            <person name="Nowrousian M."/>
            <person name="Sun S."/>
            <person name="Cuomo C.A."/>
            <person name="Heitman J."/>
        </authorList>
    </citation>
    <scope>NUCLEOTIDE SEQUENCE</scope>
    <source>
        <strain evidence="8">CBS 10118</strain>
    </source>
</reference>
<dbReference type="OrthoDB" id="2107885at2759"/>
<keyword evidence="3 6" id="KW-1133">Transmembrane helix</keyword>
<sequence>MSSSQGRKRQPSTGNVIAESVKRQVKEVGDTAQDAVVSGAWGYPIYGIYYLITHPALIRPLLPTLFKGVLVSVGVVAALFSFTYLPQVAVLAFVSGPLAFALAVPLVLGESFVVINFLTRALLVNQAGVDLFDAVLLQKGHSTLVEHGRQVTAGGSGGKSKVMGTLLMKPLSRFSTDNVVRYILTLPLNLIPVVGTVFFLGFNGFKSGPGYHARYFQLKGYDKAKKSELIKKRRGAYTAFGTMAMVLNLIPGLSIIFTFTNAVGAALWASDLEKKGRTSTADLHSARKDAREDEVEVLLPNAGGSSGSGNARKDL</sequence>
<dbReference type="STRING" id="1296100.A0A1B9G5J7"/>
<evidence type="ECO:0000313" key="8">
    <source>
        <dbReference type="EMBL" id="WVW78631.1"/>
    </source>
</evidence>
<dbReference type="AlphaFoldDB" id="A0A1B9G5J7"/>
<evidence type="ECO:0008006" key="10">
    <source>
        <dbReference type="Google" id="ProtNLM"/>
    </source>
</evidence>
<accession>A0A1B9G5J7</accession>
<gene>
    <name evidence="7" type="ORF">I302_03965</name>
    <name evidence="8" type="ORF">I302_100590</name>
</gene>
<dbReference type="EMBL" id="CP144541">
    <property type="protein sequence ID" value="WVW78631.1"/>
    <property type="molecule type" value="Genomic_DNA"/>
</dbReference>
<keyword evidence="4 6" id="KW-0472">Membrane</keyword>
<evidence type="ECO:0000256" key="4">
    <source>
        <dbReference type="ARBA" id="ARBA00023136"/>
    </source>
</evidence>
<reference evidence="8" key="2">
    <citation type="submission" date="2013-07" db="EMBL/GenBank/DDBJ databases">
        <authorList>
            <consortium name="The Broad Institute Genome Sequencing Platform"/>
            <person name="Cuomo C."/>
            <person name="Litvintseva A."/>
            <person name="Chen Y."/>
            <person name="Heitman J."/>
            <person name="Sun S."/>
            <person name="Springer D."/>
            <person name="Dromer F."/>
            <person name="Young S.K."/>
            <person name="Zeng Q."/>
            <person name="Gargeya S."/>
            <person name="Fitzgerald M."/>
            <person name="Abouelleil A."/>
            <person name="Alvarado L."/>
            <person name="Berlin A.M."/>
            <person name="Chapman S.B."/>
            <person name="Dewar J."/>
            <person name="Goldberg J."/>
            <person name="Griggs A."/>
            <person name="Gujja S."/>
            <person name="Hansen M."/>
            <person name="Howarth C."/>
            <person name="Imamovic A."/>
            <person name="Larimer J."/>
            <person name="McCowan C."/>
            <person name="Murphy C."/>
            <person name="Pearson M."/>
            <person name="Priest M."/>
            <person name="Roberts A."/>
            <person name="Saif S."/>
            <person name="Shea T."/>
            <person name="Sykes S."/>
            <person name="Wortman J."/>
            <person name="Nusbaum C."/>
            <person name="Birren B."/>
        </authorList>
    </citation>
    <scope>NUCLEOTIDE SEQUENCE</scope>
    <source>
        <strain evidence="8">CBS 10118</strain>
    </source>
</reference>
<evidence type="ECO:0000256" key="1">
    <source>
        <dbReference type="ARBA" id="ARBA00004141"/>
    </source>
</evidence>
<dbReference type="GeneID" id="30208364"/>
<dbReference type="VEuPathDB" id="FungiDB:I302_03965"/>
<evidence type="ECO:0000256" key="3">
    <source>
        <dbReference type="ARBA" id="ARBA00022989"/>
    </source>
</evidence>
<dbReference type="EMBL" id="KI894020">
    <property type="protein sequence ID" value="OCF26283.1"/>
    <property type="molecule type" value="Genomic_DNA"/>
</dbReference>
<dbReference type="InterPro" id="IPR059112">
    <property type="entry name" value="CysZ/EI24"/>
</dbReference>
<dbReference type="RefSeq" id="XP_019047353.1">
    <property type="nucleotide sequence ID" value="XM_019190605.1"/>
</dbReference>
<organism evidence="7">
    <name type="scientific">Kwoniella bestiolae CBS 10118</name>
    <dbReference type="NCBI Taxonomy" id="1296100"/>
    <lineage>
        <taxon>Eukaryota</taxon>
        <taxon>Fungi</taxon>
        <taxon>Dikarya</taxon>
        <taxon>Basidiomycota</taxon>
        <taxon>Agaricomycotina</taxon>
        <taxon>Tremellomycetes</taxon>
        <taxon>Tremellales</taxon>
        <taxon>Cryptococcaceae</taxon>
        <taxon>Kwoniella</taxon>
    </lineage>
</organism>
<feature type="transmembrane region" description="Helical" evidence="6">
    <location>
        <begin position="65"/>
        <end position="85"/>
    </location>
</feature>
<reference evidence="7" key="3">
    <citation type="submission" date="2014-01" db="EMBL/GenBank/DDBJ databases">
        <title>Evolution of pathogenesis and genome organization in the Tremellales.</title>
        <authorList>
            <person name="Cuomo C."/>
            <person name="Litvintseva A."/>
            <person name="Heitman J."/>
            <person name="Chen Y."/>
            <person name="Sun S."/>
            <person name="Springer D."/>
            <person name="Dromer F."/>
            <person name="Young S."/>
            <person name="Zeng Q."/>
            <person name="Chapman S."/>
            <person name="Gujja S."/>
            <person name="Saif S."/>
            <person name="Birren B."/>
        </authorList>
    </citation>
    <scope>NUCLEOTIDE SEQUENCE</scope>
    <source>
        <strain evidence="7">CBS 10118</strain>
    </source>
</reference>
<protein>
    <recommendedName>
        <fullName evidence="10">Outer spore wall protein RRT8</fullName>
    </recommendedName>
</protein>
<dbReference type="Proteomes" id="UP000092730">
    <property type="component" value="Chromosome 1"/>
</dbReference>
<comment type="subcellular location">
    <subcellularLocation>
        <location evidence="1">Membrane</location>
        <topology evidence="1">Multi-pass membrane protein</topology>
    </subcellularLocation>
</comment>
<dbReference type="Pfam" id="PF07264">
    <property type="entry name" value="EI24"/>
    <property type="match status" value="1"/>
</dbReference>
<keyword evidence="9" id="KW-1185">Reference proteome</keyword>
<dbReference type="KEGG" id="kbi:30208364"/>
<dbReference type="PANTHER" id="PTHR34292:SF2">
    <property type="entry name" value="OUTER SPORE WALL PROTEIN LDS1"/>
    <property type="match status" value="1"/>
</dbReference>
<feature type="region of interest" description="Disordered" evidence="5">
    <location>
        <begin position="278"/>
        <end position="315"/>
    </location>
</feature>
<evidence type="ECO:0000313" key="7">
    <source>
        <dbReference type="EMBL" id="OCF26283.1"/>
    </source>
</evidence>
<dbReference type="PANTHER" id="PTHR34292">
    <property type="entry name" value="OUTER SPORE WALL PROTEIN LDS1"/>
    <property type="match status" value="1"/>
</dbReference>
<evidence type="ECO:0000313" key="9">
    <source>
        <dbReference type="Proteomes" id="UP000092730"/>
    </source>
</evidence>
<feature type="transmembrane region" description="Helical" evidence="6">
    <location>
        <begin position="97"/>
        <end position="118"/>
    </location>
</feature>
<proteinExistence type="predicted"/>
<feature type="transmembrane region" description="Helical" evidence="6">
    <location>
        <begin position="179"/>
        <end position="202"/>
    </location>
</feature>
<evidence type="ECO:0000256" key="6">
    <source>
        <dbReference type="SAM" id="Phobius"/>
    </source>
</evidence>